<reference evidence="2" key="1">
    <citation type="journal article" date="2011" name="MBio">
        <title>Novel metabolic attributes of the genus Cyanothece, comprising a group of unicellular nitrogen-fixing Cyanobacteria.</title>
        <authorList>
            <person name="Bandyopadhyay A."/>
            <person name="Elvitigala T."/>
            <person name="Welsh E."/>
            <person name="Stockel J."/>
            <person name="Liberton M."/>
            <person name="Min H."/>
            <person name="Sherman L.A."/>
            <person name="Pakrasi H.B."/>
        </authorList>
    </citation>
    <scope>NUCLEOTIDE SEQUENCE [LARGE SCALE GENOMIC DNA]</scope>
    <source>
        <strain evidence="2">PCC 8801</strain>
    </source>
</reference>
<dbReference type="Proteomes" id="UP000008204">
    <property type="component" value="Chromosome"/>
</dbReference>
<dbReference type="STRING" id="41431.PCC8801_0048"/>
<gene>
    <name evidence="1" type="ordered locus">PCC8801_0048</name>
</gene>
<keyword evidence="2" id="KW-1185">Reference proteome</keyword>
<dbReference type="Pfam" id="PF10364">
    <property type="entry name" value="NKWYS"/>
    <property type="match status" value="1"/>
</dbReference>
<organism evidence="1 2">
    <name type="scientific">Rippkaea orientalis (strain PCC 8801 / RF-1)</name>
    <name type="common">Cyanothece sp. (strain PCC 8801)</name>
    <dbReference type="NCBI Taxonomy" id="41431"/>
    <lineage>
        <taxon>Bacteria</taxon>
        <taxon>Bacillati</taxon>
        <taxon>Cyanobacteriota</taxon>
        <taxon>Cyanophyceae</taxon>
        <taxon>Oscillatoriophycideae</taxon>
        <taxon>Chroococcales</taxon>
        <taxon>Aphanothecaceae</taxon>
        <taxon>Rippkaea</taxon>
        <taxon>Rippkaea orientalis</taxon>
    </lineage>
</organism>
<dbReference type="AlphaFoldDB" id="B7JZJ5"/>
<dbReference type="HOGENOM" id="CLU_080931_0_0_3"/>
<dbReference type="InterPro" id="IPR018831">
    <property type="entry name" value="Uncharacterised_NKWYS"/>
</dbReference>
<accession>B7JZJ5</accession>
<sequence>MIKKILKYPFHFIKDTYYYYQLVSRLSHEVRQPELILVHQMGKVGSSSIYKGLKKLNLGIPIYHTHVLNPKQLEDLRQKIKSYNYRRYGERVITELYLHKQIQQGLNGKTWKIITLVREPIGKNISDFFENLDNDVWYRNEYIGHKNVDELMEHFLNEFPHEAVLTWLDRHITNVFGIDILGKDFPKNKGYQIFKTDNIEILLIRMEDINLKIVEAMREFMNIENFTLSKVNIGDEKKYANKYQQFKQSINLPESYLNKMYNSKYTKHFYSENEIENFQVKWIRKV</sequence>
<protein>
    <recommendedName>
        <fullName evidence="3">Capsular polysaccharide synthesis protein</fullName>
    </recommendedName>
</protein>
<proteinExistence type="predicted"/>
<dbReference type="RefSeq" id="WP_012593432.1">
    <property type="nucleotide sequence ID" value="NC_011726.1"/>
</dbReference>
<evidence type="ECO:0000313" key="1">
    <source>
        <dbReference type="EMBL" id="ACK64155.1"/>
    </source>
</evidence>
<evidence type="ECO:0000313" key="2">
    <source>
        <dbReference type="Proteomes" id="UP000008204"/>
    </source>
</evidence>
<dbReference type="KEGG" id="cyp:PCC8801_0048"/>
<dbReference type="eggNOG" id="COG0457">
    <property type="taxonomic scope" value="Bacteria"/>
</dbReference>
<evidence type="ECO:0008006" key="3">
    <source>
        <dbReference type="Google" id="ProtNLM"/>
    </source>
</evidence>
<dbReference type="OrthoDB" id="286125at2"/>
<dbReference type="EMBL" id="CP001287">
    <property type="protein sequence ID" value="ACK64155.1"/>
    <property type="molecule type" value="Genomic_DNA"/>
</dbReference>
<name>B7JZJ5_RIPO1</name>